<accession>A0AAD6C8Q2</accession>
<proteinExistence type="predicted"/>
<comment type="caution">
    <text evidence="2">The sequence shown here is derived from an EMBL/GenBank/DDBJ whole genome shotgun (WGS) entry which is preliminary data.</text>
</comment>
<dbReference type="InterPro" id="IPR004839">
    <property type="entry name" value="Aminotransferase_I/II_large"/>
</dbReference>
<dbReference type="Gene3D" id="3.40.640.10">
    <property type="entry name" value="Type I PLP-dependent aspartate aminotransferase-like (Major domain)"/>
    <property type="match status" value="1"/>
</dbReference>
<dbReference type="InterPro" id="IPR015422">
    <property type="entry name" value="PyrdxlP-dep_Trfase_small"/>
</dbReference>
<dbReference type="SUPFAM" id="SSF53383">
    <property type="entry name" value="PLP-dependent transferases"/>
    <property type="match status" value="1"/>
</dbReference>
<dbReference type="CDD" id="cd00609">
    <property type="entry name" value="AAT_like"/>
    <property type="match status" value="1"/>
</dbReference>
<dbReference type="Pfam" id="PF00155">
    <property type="entry name" value="Aminotran_1_2"/>
    <property type="match status" value="1"/>
</dbReference>
<dbReference type="Proteomes" id="UP001213681">
    <property type="component" value="Unassembled WGS sequence"/>
</dbReference>
<organism evidence="2 3">
    <name type="scientific">Penicillium daleae</name>
    <dbReference type="NCBI Taxonomy" id="63821"/>
    <lineage>
        <taxon>Eukaryota</taxon>
        <taxon>Fungi</taxon>
        <taxon>Dikarya</taxon>
        <taxon>Ascomycota</taxon>
        <taxon>Pezizomycotina</taxon>
        <taxon>Eurotiomycetes</taxon>
        <taxon>Eurotiomycetidae</taxon>
        <taxon>Eurotiales</taxon>
        <taxon>Aspergillaceae</taxon>
        <taxon>Penicillium</taxon>
    </lineage>
</organism>
<dbReference type="GO" id="GO:0047536">
    <property type="term" value="F:2-aminoadipate transaminase activity"/>
    <property type="evidence" value="ECO:0007669"/>
    <property type="project" value="TreeGrafter"/>
</dbReference>
<keyword evidence="3" id="KW-1185">Reference proteome</keyword>
<dbReference type="PANTHER" id="PTHR42858:SF1">
    <property type="entry name" value="LD15494P"/>
    <property type="match status" value="1"/>
</dbReference>
<evidence type="ECO:0000259" key="1">
    <source>
        <dbReference type="Pfam" id="PF00155"/>
    </source>
</evidence>
<dbReference type="RefSeq" id="XP_056766383.1">
    <property type="nucleotide sequence ID" value="XM_056907765.1"/>
</dbReference>
<dbReference type="InterPro" id="IPR015424">
    <property type="entry name" value="PyrdxlP-dep_Trfase"/>
</dbReference>
<dbReference type="Gene3D" id="3.90.1150.10">
    <property type="entry name" value="Aspartate Aminotransferase, domain 1"/>
    <property type="match status" value="1"/>
</dbReference>
<reference evidence="2" key="1">
    <citation type="submission" date="2022-12" db="EMBL/GenBank/DDBJ databases">
        <authorList>
            <person name="Petersen C."/>
        </authorList>
    </citation>
    <scope>NUCLEOTIDE SEQUENCE</scope>
    <source>
        <strain evidence="2">IBT 16125</strain>
    </source>
</reference>
<dbReference type="PANTHER" id="PTHR42858">
    <property type="entry name" value="AMINOTRANSFERASE"/>
    <property type="match status" value="1"/>
</dbReference>
<dbReference type="InterPro" id="IPR015421">
    <property type="entry name" value="PyrdxlP-dep_Trfase_major"/>
</dbReference>
<gene>
    <name evidence="2" type="ORF">N7458_004383</name>
</gene>
<dbReference type="EMBL" id="JAPVEA010000005">
    <property type="protein sequence ID" value="KAJ5453427.1"/>
    <property type="molecule type" value="Genomic_DNA"/>
</dbReference>
<dbReference type="GO" id="GO:0030170">
    <property type="term" value="F:pyridoxal phosphate binding"/>
    <property type="evidence" value="ECO:0007669"/>
    <property type="project" value="InterPro"/>
</dbReference>
<name>A0AAD6C8Q2_9EURO</name>
<evidence type="ECO:0000313" key="2">
    <source>
        <dbReference type="EMBL" id="KAJ5453427.1"/>
    </source>
</evidence>
<reference evidence="2" key="2">
    <citation type="journal article" date="2023" name="IMA Fungus">
        <title>Comparative genomic study of the Penicillium genus elucidates a diverse pangenome and 15 lateral gene transfer events.</title>
        <authorList>
            <person name="Petersen C."/>
            <person name="Sorensen T."/>
            <person name="Nielsen M.R."/>
            <person name="Sondergaard T.E."/>
            <person name="Sorensen J.L."/>
            <person name="Fitzpatrick D.A."/>
            <person name="Frisvad J.C."/>
            <person name="Nielsen K.L."/>
        </authorList>
    </citation>
    <scope>NUCLEOTIDE SEQUENCE</scope>
    <source>
        <strain evidence="2">IBT 16125</strain>
    </source>
</reference>
<protein>
    <recommendedName>
        <fullName evidence="1">Aminotransferase class I/classII large domain-containing protein</fullName>
    </recommendedName>
</protein>
<dbReference type="AlphaFoldDB" id="A0AAD6C8Q2"/>
<sequence>MGSLEKIYDKHINLQLGWPTPLLFPSKLLTEATQETLLNNKVAAQTLVYGPDPGHELVRTGTAEWLTRFYHPEVGDVQADRIFITPGASSALSMLLTRFTDPSFTQYIWMIEPTYFLACPSFQEAGFHGRLRGVPEDTGGLDIEFLRSGLVEAEAERCRKKTTDGLAFARSSKVYRHIIYMVPTFSNPSAKVMSLRRRKEVVQLAREFDALIISDDVYDWLRWPHPNSPDGAEMPKPLPRLVDVDCAMPGSSIWGNAVSNGSFSKIVAPGVRVGWIEGSPFIAKELCKIGPVHSGGCQSQLSSMLIGQMLVSGKLEEHIQSTLIPVYQRRHRAMLKSIQMHLLPLGFKIPSIKTVEGNGDEAGLAGGFFLYLEFPTGSPPAETVAKVALEEFNLRIAHGGMMCVAGDAGSVQRGKKGFGQGARLCWAWHEEADIDEGIQRLALAFRSLPQCTGAIKQLQTDET</sequence>
<feature type="domain" description="Aminotransferase class I/classII large" evidence="1">
    <location>
        <begin position="35"/>
        <end position="289"/>
    </location>
</feature>
<evidence type="ECO:0000313" key="3">
    <source>
        <dbReference type="Proteomes" id="UP001213681"/>
    </source>
</evidence>
<dbReference type="GeneID" id="81598008"/>